<feature type="transmembrane region" description="Helical" evidence="1">
    <location>
        <begin position="25"/>
        <end position="46"/>
    </location>
</feature>
<dbReference type="EMBL" id="WOCE01000016">
    <property type="protein sequence ID" value="KAE9597362.1"/>
    <property type="molecule type" value="Genomic_DNA"/>
</dbReference>
<keyword evidence="3" id="KW-1185">Reference proteome</keyword>
<keyword evidence="1" id="KW-0812">Transmembrane</keyword>
<feature type="transmembrane region" description="Helical" evidence="1">
    <location>
        <begin position="77"/>
        <end position="96"/>
    </location>
</feature>
<evidence type="ECO:0000313" key="3">
    <source>
        <dbReference type="Proteomes" id="UP000447434"/>
    </source>
</evidence>
<proteinExistence type="predicted"/>
<dbReference type="Proteomes" id="UP000447434">
    <property type="component" value="Chromosome 16"/>
</dbReference>
<protein>
    <submittedName>
        <fullName evidence="2">Uncharacterized protein</fullName>
    </submittedName>
</protein>
<accession>A0A6A4P6J4</accession>
<sequence length="104" mass="11936">MFPDQKPVRPSRFAATKFGSKTMSLIKFLALFIIVLPSLMLLRLTFPNHSSYLKMGFDQERILNRIYHNGTSMAQHGTILLFCSVLFSVLLLIMCFSKRACLDF</sequence>
<evidence type="ECO:0000256" key="1">
    <source>
        <dbReference type="SAM" id="Phobius"/>
    </source>
</evidence>
<keyword evidence="1" id="KW-0472">Membrane</keyword>
<gene>
    <name evidence="2" type="ORF">Lalb_Chr16g0385731</name>
</gene>
<dbReference type="AlphaFoldDB" id="A0A6A4P6J4"/>
<keyword evidence="1" id="KW-1133">Transmembrane helix</keyword>
<evidence type="ECO:0000313" key="2">
    <source>
        <dbReference type="EMBL" id="KAE9597362.1"/>
    </source>
</evidence>
<name>A0A6A4P6J4_LUPAL</name>
<organism evidence="2 3">
    <name type="scientific">Lupinus albus</name>
    <name type="common">White lupine</name>
    <name type="synonym">Lupinus termis</name>
    <dbReference type="NCBI Taxonomy" id="3870"/>
    <lineage>
        <taxon>Eukaryota</taxon>
        <taxon>Viridiplantae</taxon>
        <taxon>Streptophyta</taxon>
        <taxon>Embryophyta</taxon>
        <taxon>Tracheophyta</taxon>
        <taxon>Spermatophyta</taxon>
        <taxon>Magnoliopsida</taxon>
        <taxon>eudicotyledons</taxon>
        <taxon>Gunneridae</taxon>
        <taxon>Pentapetalae</taxon>
        <taxon>rosids</taxon>
        <taxon>fabids</taxon>
        <taxon>Fabales</taxon>
        <taxon>Fabaceae</taxon>
        <taxon>Papilionoideae</taxon>
        <taxon>50 kb inversion clade</taxon>
        <taxon>genistoids sensu lato</taxon>
        <taxon>core genistoids</taxon>
        <taxon>Genisteae</taxon>
        <taxon>Lupinus</taxon>
    </lineage>
</organism>
<comment type="caution">
    <text evidence="2">The sequence shown here is derived from an EMBL/GenBank/DDBJ whole genome shotgun (WGS) entry which is preliminary data.</text>
</comment>
<reference evidence="3" key="1">
    <citation type="journal article" date="2020" name="Nat. Commun.">
        <title>Genome sequence of the cluster root forming white lupin.</title>
        <authorList>
            <person name="Hufnagel B."/>
            <person name="Marques A."/>
            <person name="Soriano A."/>
            <person name="Marques L."/>
            <person name="Divol F."/>
            <person name="Doumas P."/>
            <person name="Sallet E."/>
            <person name="Mancinotti D."/>
            <person name="Carrere S."/>
            <person name="Marande W."/>
            <person name="Arribat S."/>
            <person name="Keller J."/>
            <person name="Huneau C."/>
            <person name="Blein T."/>
            <person name="Aime D."/>
            <person name="Laguerre M."/>
            <person name="Taylor J."/>
            <person name="Schubert V."/>
            <person name="Nelson M."/>
            <person name="Geu-Flores F."/>
            <person name="Crespi M."/>
            <person name="Gallardo-Guerrero K."/>
            <person name="Delaux P.-M."/>
            <person name="Salse J."/>
            <person name="Berges H."/>
            <person name="Guyot R."/>
            <person name="Gouzy J."/>
            <person name="Peret B."/>
        </authorList>
    </citation>
    <scope>NUCLEOTIDE SEQUENCE [LARGE SCALE GENOMIC DNA]</scope>
    <source>
        <strain evidence="3">cv. Amiga</strain>
    </source>
</reference>